<accession>A0AAN8V2D8</accession>
<proteinExistence type="predicted"/>
<name>A0AAN8V2D8_9MAGN</name>
<comment type="caution">
    <text evidence="2">The sequence shown here is derived from an EMBL/GenBank/DDBJ whole genome shotgun (WGS) entry which is preliminary data.</text>
</comment>
<dbReference type="InterPro" id="IPR006598">
    <property type="entry name" value="CAP10"/>
</dbReference>
<dbReference type="EMBL" id="JBAMMX010000021">
    <property type="protein sequence ID" value="KAK6920158.1"/>
    <property type="molecule type" value="Genomic_DNA"/>
</dbReference>
<keyword evidence="3" id="KW-1185">Reference proteome</keyword>
<dbReference type="Pfam" id="PF05686">
    <property type="entry name" value="Glyco_transf_90"/>
    <property type="match status" value="1"/>
</dbReference>
<sequence length="66" mass="7268">MFSDYMFHLLSQYAKLQKHKPSVSPEAIEVCCCTAQGLQKLYKMDTMVKSAAITGPCKLPSPPSST</sequence>
<evidence type="ECO:0000313" key="3">
    <source>
        <dbReference type="Proteomes" id="UP001370490"/>
    </source>
</evidence>
<keyword evidence="2" id="KW-0808">Transferase</keyword>
<evidence type="ECO:0000313" key="2">
    <source>
        <dbReference type="EMBL" id="KAK6920158.1"/>
    </source>
</evidence>
<protein>
    <submittedName>
        <fullName evidence="2">Glycosyl transferase CAP10 domain</fullName>
    </submittedName>
</protein>
<dbReference type="Proteomes" id="UP001370490">
    <property type="component" value="Unassembled WGS sequence"/>
</dbReference>
<evidence type="ECO:0000259" key="1">
    <source>
        <dbReference type="Pfam" id="PF05686"/>
    </source>
</evidence>
<feature type="domain" description="Glycosyl transferase CAP10" evidence="1">
    <location>
        <begin position="3"/>
        <end position="63"/>
    </location>
</feature>
<dbReference type="AlphaFoldDB" id="A0AAN8V2D8"/>
<reference evidence="2 3" key="1">
    <citation type="submission" date="2023-12" db="EMBL/GenBank/DDBJ databases">
        <title>A high-quality genome assembly for Dillenia turbinata (Dilleniales).</title>
        <authorList>
            <person name="Chanderbali A."/>
        </authorList>
    </citation>
    <scope>NUCLEOTIDE SEQUENCE [LARGE SCALE GENOMIC DNA]</scope>
    <source>
        <strain evidence="2">LSX21</strain>
        <tissue evidence="2">Leaf</tissue>
    </source>
</reference>
<gene>
    <name evidence="2" type="ORF">RJ641_016062</name>
</gene>
<dbReference type="GO" id="GO:0016740">
    <property type="term" value="F:transferase activity"/>
    <property type="evidence" value="ECO:0007669"/>
    <property type="project" value="UniProtKB-KW"/>
</dbReference>
<organism evidence="2 3">
    <name type="scientific">Dillenia turbinata</name>
    <dbReference type="NCBI Taxonomy" id="194707"/>
    <lineage>
        <taxon>Eukaryota</taxon>
        <taxon>Viridiplantae</taxon>
        <taxon>Streptophyta</taxon>
        <taxon>Embryophyta</taxon>
        <taxon>Tracheophyta</taxon>
        <taxon>Spermatophyta</taxon>
        <taxon>Magnoliopsida</taxon>
        <taxon>eudicotyledons</taxon>
        <taxon>Gunneridae</taxon>
        <taxon>Pentapetalae</taxon>
        <taxon>Dilleniales</taxon>
        <taxon>Dilleniaceae</taxon>
        <taxon>Dillenia</taxon>
    </lineage>
</organism>